<dbReference type="InterPro" id="IPR002299">
    <property type="entry name" value="Porin_Neis"/>
</dbReference>
<keyword evidence="9" id="KW-0472">Membrane</keyword>
<dbReference type="PROSITE" id="PS51257">
    <property type="entry name" value="PROKAR_LIPOPROTEIN"/>
    <property type="match status" value="1"/>
</dbReference>
<evidence type="ECO:0000256" key="4">
    <source>
        <dbReference type="ARBA" id="ARBA00022452"/>
    </source>
</evidence>
<keyword evidence="7" id="KW-0406">Ion transport</keyword>
<name>A0A7X2IL34_9BURK</name>
<keyword evidence="4" id="KW-1134">Transmembrane beta strand</keyword>
<dbReference type="SUPFAM" id="SSF56935">
    <property type="entry name" value="Porins"/>
    <property type="match status" value="1"/>
</dbReference>
<keyword evidence="3" id="KW-0813">Transport</keyword>
<dbReference type="EMBL" id="WKJJ01000004">
    <property type="protein sequence ID" value="MRV71713.1"/>
    <property type="molecule type" value="Genomic_DNA"/>
</dbReference>
<dbReference type="InterPro" id="IPR023614">
    <property type="entry name" value="Porin_dom_sf"/>
</dbReference>
<dbReference type="PRINTS" id="PR00182">
    <property type="entry name" value="ECOLNEIPORIN"/>
</dbReference>
<dbReference type="AlphaFoldDB" id="A0A7X2IL34"/>
<dbReference type="PANTHER" id="PTHR34501">
    <property type="entry name" value="PROTEIN YDDL-RELATED"/>
    <property type="match status" value="1"/>
</dbReference>
<dbReference type="InterPro" id="IPR033900">
    <property type="entry name" value="Gram_neg_porin_domain"/>
</dbReference>
<feature type="chain" id="PRO_5031568761" evidence="11">
    <location>
        <begin position="25"/>
        <end position="328"/>
    </location>
</feature>
<proteinExistence type="predicted"/>
<keyword evidence="8" id="KW-0626">Porin</keyword>
<dbReference type="InterPro" id="IPR050298">
    <property type="entry name" value="Gram-neg_bact_OMP"/>
</dbReference>
<comment type="subcellular location">
    <subcellularLocation>
        <location evidence="1">Cell outer membrane</location>
        <topology evidence="1">Multi-pass membrane protein</topology>
    </subcellularLocation>
</comment>
<dbReference type="Pfam" id="PF13609">
    <property type="entry name" value="Porin_4"/>
    <property type="match status" value="1"/>
</dbReference>
<dbReference type="Proteomes" id="UP000446768">
    <property type="component" value="Unassembled WGS sequence"/>
</dbReference>
<keyword evidence="6 11" id="KW-0732">Signal</keyword>
<dbReference type="GO" id="GO:0015288">
    <property type="term" value="F:porin activity"/>
    <property type="evidence" value="ECO:0007669"/>
    <property type="project" value="UniProtKB-KW"/>
</dbReference>
<organism evidence="13 14">
    <name type="scientific">Pseudoduganella rivuli</name>
    <dbReference type="NCBI Taxonomy" id="2666085"/>
    <lineage>
        <taxon>Bacteria</taxon>
        <taxon>Pseudomonadati</taxon>
        <taxon>Pseudomonadota</taxon>
        <taxon>Betaproteobacteria</taxon>
        <taxon>Burkholderiales</taxon>
        <taxon>Oxalobacteraceae</taxon>
        <taxon>Telluria group</taxon>
        <taxon>Pseudoduganella</taxon>
    </lineage>
</organism>
<evidence type="ECO:0000256" key="7">
    <source>
        <dbReference type="ARBA" id="ARBA00023065"/>
    </source>
</evidence>
<keyword evidence="5" id="KW-0812">Transmembrane</keyword>
<gene>
    <name evidence="13" type="ORF">GJ700_08230</name>
</gene>
<feature type="domain" description="Porin" evidence="12">
    <location>
        <begin position="13"/>
        <end position="316"/>
    </location>
</feature>
<comment type="caution">
    <text evidence="13">The sequence shown here is derived from an EMBL/GenBank/DDBJ whole genome shotgun (WGS) entry which is preliminary data.</text>
</comment>
<dbReference type="PANTHER" id="PTHR34501:SF9">
    <property type="entry name" value="MAJOR OUTER MEMBRANE PROTEIN P.IA"/>
    <property type="match status" value="1"/>
</dbReference>
<keyword evidence="10" id="KW-0998">Cell outer membrane</keyword>
<dbReference type="GO" id="GO:0009279">
    <property type="term" value="C:cell outer membrane"/>
    <property type="evidence" value="ECO:0007669"/>
    <property type="project" value="UniProtKB-SubCell"/>
</dbReference>
<evidence type="ECO:0000256" key="8">
    <source>
        <dbReference type="ARBA" id="ARBA00023114"/>
    </source>
</evidence>
<dbReference type="InterPro" id="IPR001702">
    <property type="entry name" value="Porin_Gram-ve"/>
</dbReference>
<evidence type="ECO:0000313" key="14">
    <source>
        <dbReference type="Proteomes" id="UP000446768"/>
    </source>
</evidence>
<keyword evidence="14" id="KW-1185">Reference proteome</keyword>
<evidence type="ECO:0000256" key="3">
    <source>
        <dbReference type="ARBA" id="ARBA00022448"/>
    </source>
</evidence>
<evidence type="ECO:0000256" key="6">
    <source>
        <dbReference type="ARBA" id="ARBA00022729"/>
    </source>
</evidence>
<reference evidence="13 14" key="1">
    <citation type="submission" date="2019-11" db="EMBL/GenBank/DDBJ databases">
        <title>Novel species isolated from a subtropical stream in China.</title>
        <authorList>
            <person name="Lu H."/>
        </authorList>
    </citation>
    <scope>NUCLEOTIDE SEQUENCE [LARGE SCALE GENOMIC DNA]</scope>
    <source>
        <strain evidence="13 14">FT92W</strain>
    </source>
</reference>
<evidence type="ECO:0000256" key="1">
    <source>
        <dbReference type="ARBA" id="ARBA00004571"/>
    </source>
</evidence>
<dbReference type="Gene3D" id="2.40.160.10">
    <property type="entry name" value="Porin"/>
    <property type="match status" value="1"/>
</dbReference>
<accession>A0A7X2IL34</accession>
<evidence type="ECO:0000256" key="2">
    <source>
        <dbReference type="ARBA" id="ARBA00011233"/>
    </source>
</evidence>
<dbReference type="PRINTS" id="PR00184">
    <property type="entry name" value="NEISSPPORIN"/>
</dbReference>
<dbReference type="RefSeq" id="WP_154372473.1">
    <property type="nucleotide sequence ID" value="NZ_WKJJ01000004.1"/>
</dbReference>
<comment type="subunit">
    <text evidence="2">Homotrimer.</text>
</comment>
<dbReference type="GO" id="GO:0046930">
    <property type="term" value="C:pore complex"/>
    <property type="evidence" value="ECO:0007669"/>
    <property type="project" value="UniProtKB-KW"/>
</dbReference>
<evidence type="ECO:0000313" key="13">
    <source>
        <dbReference type="EMBL" id="MRV71713.1"/>
    </source>
</evidence>
<evidence type="ECO:0000256" key="5">
    <source>
        <dbReference type="ARBA" id="ARBA00022692"/>
    </source>
</evidence>
<protein>
    <submittedName>
        <fullName evidence="13">Porin</fullName>
    </submittedName>
</protein>
<evidence type="ECO:0000256" key="9">
    <source>
        <dbReference type="ARBA" id="ARBA00023136"/>
    </source>
</evidence>
<dbReference type="CDD" id="cd00342">
    <property type="entry name" value="gram_neg_porins"/>
    <property type="match status" value="1"/>
</dbReference>
<feature type="signal peptide" evidence="11">
    <location>
        <begin position="1"/>
        <end position="24"/>
    </location>
</feature>
<sequence length="328" mass="34815">MNKSLLKQAVTGAVLAMAAGAACAQSNVTVYGIVNIGATYTKSDVAPTRWGIDPGGWWASRLGFRGTEDLGNGVSAVFQLENGFSPDTGTLGQGGRLFGRHSWVGLRGDFGTVRMGRAWTPTYCLLTDVIDPFEDALSGAAGAFLGRNIFSAIDIRMQNALFYTQSFGGLKADLAYSLGETAGNASANRQISTAFTYGTGPLKAVLGYQDINDANGTGSSKLTMAGGTYDLGVAKVHFGIDRQKTNAAGLARVDANDVLLGLTVPAGGGRVLMSFNRLNDHTSVNADMKQFAIGYTYNLSKRTTLFTSYGHIDRNDADRMDLGIRHMF</sequence>
<dbReference type="GO" id="GO:0034220">
    <property type="term" value="P:monoatomic ion transmembrane transport"/>
    <property type="evidence" value="ECO:0007669"/>
    <property type="project" value="InterPro"/>
</dbReference>
<evidence type="ECO:0000256" key="10">
    <source>
        <dbReference type="ARBA" id="ARBA00023237"/>
    </source>
</evidence>
<evidence type="ECO:0000256" key="11">
    <source>
        <dbReference type="SAM" id="SignalP"/>
    </source>
</evidence>
<evidence type="ECO:0000259" key="12">
    <source>
        <dbReference type="Pfam" id="PF13609"/>
    </source>
</evidence>